<accession>A0A812M0B3</accession>
<dbReference type="EMBL" id="CAJNIZ010007136">
    <property type="protein sequence ID" value="CAE7255531.1"/>
    <property type="molecule type" value="Genomic_DNA"/>
</dbReference>
<evidence type="ECO:0000256" key="2">
    <source>
        <dbReference type="SAM" id="SignalP"/>
    </source>
</evidence>
<organism evidence="5 6">
    <name type="scientific">Symbiodinium pilosum</name>
    <name type="common">Dinoflagellate</name>
    <dbReference type="NCBI Taxonomy" id="2952"/>
    <lineage>
        <taxon>Eukaryota</taxon>
        <taxon>Sar</taxon>
        <taxon>Alveolata</taxon>
        <taxon>Dinophyceae</taxon>
        <taxon>Suessiales</taxon>
        <taxon>Symbiodiniaceae</taxon>
        <taxon>Symbiodinium</taxon>
    </lineage>
</organism>
<dbReference type="InterPro" id="IPR003582">
    <property type="entry name" value="ShKT_dom"/>
</dbReference>
<feature type="compositionally biased region" description="Low complexity" evidence="1">
    <location>
        <begin position="95"/>
        <end position="144"/>
    </location>
</feature>
<dbReference type="Pfam" id="PF01549">
    <property type="entry name" value="ShK"/>
    <property type="match status" value="1"/>
</dbReference>
<feature type="compositionally biased region" description="Polar residues" evidence="1">
    <location>
        <begin position="145"/>
        <end position="163"/>
    </location>
</feature>
<feature type="chain" id="PRO_5032784399" description="ShKT domain-containing protein" evidence="2">
    <location>
        <begin position="18"/>
        <end position="328"/>
    </location>
</feature>
<feature type="signal peptide" evidence="2">
    <location>
        <begin position="1"/>
        <end position="17"/>
    </location>
</feature>
<proteinExistence type="predicted"/>
<protein>
    <recommendedName>
        <fullName evidence="7">ShKT domain-containing protein</fullName>
    </recommendedName>
</protein>
<dbReference type="OrthoDB" id="291007at2759"/>
<dbReference type="PROSITE" id="PS51670">
    <property type="entry name" value="SHKT"/>
    <property type="match status" value="1"/>
</dbReference>
<sequence>MNCQLWMMVVLVHLARALDEMGNPCLNRNNFCSRWAGDGWCERNPRYMLVHCKMACGVCVQPIEISTSSAETTTTTQAVSSTLVSTTAAATTAETTAAETTAGATTTDSVTSGISTTVTESTEASATTTEIAEASTSAPETTLTQAPTTSEVSATEEPATTSKLQEKPEPQPQCGAYTVEEQTDLAGKMLLEFAATSAETCCSVCDDTAGCAGFAFFDNMCYLKSSLMGSYFKAGCQARVRKVEGNCAGFDAPVDGRDLSGVLIRSMYAPNSSVCCSACRSEDRCDGFSYFQNFCYLKTNIQGTFPKAGCSVQLRPGRRLSAEGNLLI</sequence>
<evidence type="ECO:0000313" key="5">
    <source>
        <dbReference type="EMBL" id="CAE7255531.1"/>
    </source>
</evidence>
<dbReference type="Gene3D" id="3.50.4.10">
    <property type="entry name" value="Hepatocyte Growth Factor"/>
    <property type="match status" value="2"/>
</dbReference>
<feature type="domain" description="Apple" evidence="3">
    <location>
        <begin position="174"/>
        <end position="236"/>
    </location>
</feature>
<dbReference type="Pfam" id="PF00024">
    <property type="entry name" value="PAN_1"/>
    <property type="match status" value="2"/>
</dbReference>
<evidence type="ECO:0000259" key="3">
    <source>
        <dbReference type="PROSITE" id="PS50948"/>
    </source>
</evidence>
<comment type="caution">
    <text evidence="5">The sequence shown here is derived from an EMBL/GenBank/DDBJ whole genome shotgun (WGS) entry which is preliminary data.</text>
</comment>
<keyword evidence="2" id="KW-0732">Signal</keyword>
<evidence type="ECO:0000256" key="1">
    <source>
        <dbReference type="SAM" id="MobiDB-lite"/>
    </source>
</evidence>
<dbReference type="InterPro" id="IPR003609">
    <property type="entry name" value="Pan_app"/>
</dbReference>
<evidence type="ECO:0008006" key="7">
    <source>
        <dbReference type="Google" id="ProtNLM"/>
    </source>
</evidence>
<dbReference type="SMART" id="SM00254">
    <property type="entry name" value="ShKT"/>
    <property type="match status" value="1"/>
</dbReference>
<evidence type="ECO:0000313" key="6">
    <source>
        <dbReference type="Proteomes" id="UP000649617"/>
    </source>
</evidence>
<feature type="region of interest" description="Disordered" evidence="1">
    <location>
        <begin position="95"/>
        <end position="172"/>
    </location>
</feature>
<evidence type="ECO:0000259" key="4">
    <source>
        <dbReference type="PROSITE" id="PS51670"/>
    </source>
</evidence>
<feature type="domain" description="ShKT" evidence="4">
    <location>
        <begin position="25"/>
        <end position="59"/>
    </location>
</feature>
<gene>
    <name evidence="5" type="ORF">SPIL2461_LOCUS5139</name>
</gene>
<keyword evidence="6" id="KW-1185">Reference proteome</keyword>
<dbReference type="PROSITE" id="PS50948">
    <property type="entry name" value="PAN"/>
    <property type="match status" value="1"/>
</dbReference>
<reference evidence="5" key="1">
    <citation type="submission" date="2021-02" db="EMBL/GenBank/DDBJ databases">
        <authorList>
            <person name="Dougan E. K."/>
            <person name="Rhodes N."/>
            <person name="Thang M."/>
            <person name="Chan C."/>
        </authorList>
    </citation>
    <scope>NUCLEOTIDE SEQUENCE</scope>
</reference>
<dbReference type="AlphaFoldDB" id="A0A812M0B3"/>
<name>A0A812M0B3_SYMPI</name>
<dbReference type="Proteomes" id="UP000649617">
    <property type="component" value="Unassembled WGS sequence"/>
</dbReference>